<gene>
    <name evidence="1" type="ORF">METZ01_LOCUS156658</name>
</gene>
<evidence type="ECO:0000313" key="1">
    <source>
        <dbReference type="EMBL" id="SVB03804.1"/>
    </source>
</evidence>
<dbReference type="AlphaFoldDB" id="A0A382AQZ9"/>
<protein>
    <submittedName>
        <fullName evidence="1">Uncharacterized protein</fullName>
    </submittedName>
</protein>
<dbReference type="EMBL" id="UINC01026408">
    <property type="protein sequence ID" value="SVB03804.1"/>
    <property type="molecule type" value="Genomic_DNA"/>
</dbReference>
<proteinExistence type="predicted"/>
<organism evidence="1">
    <name type="scientific">marine metagenome</name>
    <dbReference type="NCBI Taxonomy" id="408172"/>
    <lineage>
        <taxon>unclassified sequences</taxon>
        <taxon>metagenomes</taxon>
        <taxon>ecological metagenomes</taxon>
    </lineage>
</organism>
<sequence>MVIDKVYIAQTLGNVYYPFPGIKSYY</sequence>
<accession>A0A382AQZ9</accession>
<name>A0A382AQZ9_9ZZZZ</name>
<reference evidence="1" key="1">
    <citation type="submission" date="2018-05" db="EMBL/GenBank/DDBJ databases">
        <authorList>
            <person name="Lanie J.A."/>
            <person name="Ng W.-L."/>
            <person name="Kazmierczak K.M."/>
            <person name="Andrzejewski T.M."/>
            <person name="Davidsen T.M."/>
            <person name="Wayne K.J."/>
            <person name="Tettelin H."/>
            <person name="Glass J.I."/>
            <person name="Rusch D."/>
            <person name="Podicherti R."/>
            <person name="Tsui H.-C.T."/>
            <person name="Winkler M.E."/>
        </authorList>
    </citation>
    <scope>NUCLEOTIDE SEQUENCE</scope>
</reference>